<gene>
    <name evidence="2" type="ORF">BSAL_15375</name>
</gene>
<protein>
    <submittedName>
        <fullName evidence="2">Uncharacterized protein</fullName>
    </submittedName>
</protein>
<accession>A0A0S4JE87</accession>
<keyword evidence="3" id="KW-1185">Reference proteome</keyword>
<feature type="region of interest" description="Disordered" evidence="1">
    <location>
        <begin position="225"/>
        <end position="245"/>
    </location>
</feature>
<evidence type="ECO:0000313" key="2">
    <source>
        <dbReference type="EMBL" id="CUG88429.1"/>
    </source>
</evidence>
<name>A0A0S4JE87_BODSA</name>
<reference evidence="3" key="1">
    <citation type="submission" date="2015-09" db="EMBL/GenBank/DDBJ databases">
        <authorList>
            <consortium name="Pathogen Informatics"/>
        </authorList>
    </citation>
    <scope>NUCLEOTIDE SEQUENCE [LARGE SCALE GENOMIC DNA]</scope>
    <source>
        <strain evidence="3">Lake Konstanz</strain>
    </source>
</reference>
<feature type="region of interest" description="Disordered" evidence="1">
    <location>
        <begin position="137"/>
        <end position="165"/>
    </location>
</feature>
<evidence type="ECO:0000256" key="1">
    <source>
        <dbReference type="SAM" id="MobiDB-lite"/>
    </source>
</evidence>
<dbReference type="Proteomes" id="UP000051952">
    <property type="component" value="Unassembled WGS sequence"/>
</dbReference>
<feature type="non-terminal residue" evidence="2">
    <location>
        <position position="1"/>
    </location>
</feature>
<dbReference type="AlphaFoldDB" id="A0A0S4JE87"/>
<dbReference type="VEuPathDB" id="TriTrypDB:BSAL_15375"/>
<dbReference type="EMBL" id="CYKH01001642">
    <property type="protein sequence ID" value="CUG88429.1"/>
    <property type="molecule type" value="Genomic_DNA"/>
</dbReference>
<sequence length="245" mass="26408">EPTTLLSRLRRDYLNWRANSQNHSAEDNDQLVELETLLLGDDEPFNISSIPSGSVTTPVSIDDAHLERDTAAATLMIPARKAITVSTLTGRSVVIEKPILPPPLPVKGTASFLWTATNTTDGPLHAEQQYEQQQHNNNNHYHNQDGPPRSFYTQGGRGRSTTTSNDGVVDLWAYVDAVGNNNVNNHSAPAALTSGGFTTTTPSITTTTVRRPSPLAASSLLFSTGTVAPPSVQGTSETTRQLSNY</sequence>
<evidence type="ECO:0000313" key="3">
    <source>
        <dbReference type="Proteomes" id="UP000051952"/>
    </source>
</evidence>
<proteinExistence type="predicted"/>
<organism evidence="2 3">
    <name type="scientific">Bodo saltans</name>
    <name type="common">Flagellated protozoan</name>
    <dbReference type="NCBI Taxonomy" id="75058"/>
    <lineage>
        <taxon>Eukaryota</taxon>
        <taxon>Discoba</taxon>
        <taxon>Euglenozoa</taxon>
        <taxon>Kinetoplastea</taxon>
        <taxon>Metakinetoplastina</taxon>
        <taxon>Eubodonida</taxon>
        <taxon>Bodonidae</taxon>
        <taxon>Bodo</taxon>
    </lineage>
</organism>